<organism evidence="1 2">
    <name type="scientific">Caedimonas varicaedens</name>
    <dbReference type="NCBI Taxonomy" id="1629334"/>
    <lineage>
        <taxon>Bacteria</taxon>
        <taxon>Pseudomonadati</taxon>
        <taxon>Pseudomonadota</taxon>
        <taxon>Alphaproteobacteria</taxon>
        <taxon>Holosporales</taxon>
        <taxon>Caedimonadaceae</taxon>
        <taxon>Caedimonas</taxon>
    </lineage>
</organism>
<evidence type="ECO:0000313" key="2">
    <source>
        <dbReference type="Proteomes" id="UP000036771"/>
    </source>
</evidence>
<keyword evidence="2" id="KW-1185">Reference proteome</keyword>
<protein>
    <submittedName>
        <fullName evidence="1">Uncharacterized protein</fullName>
    </submittedName>
</protein>
<dbReference type="EMBL" id="BBVC01000067">
    <property type="protein sequence ID" value="GAO98561.1"/>
    <property type="molecule type" value="Genomic_DNA"/>
</dbReference>
<evidence type="ECO:0000313" key="1">
    <source>
        <dbReference type="EMBL" id="GAO98561.1"/>
    </source>
</evidence>
<proteinExistence type="predicted"/>
<reference evidence="1 2" key="1">
    <citation type="submission" date="2015-03" db="EMBL/GenBank/DDBJ databases">
        <title>Caedibacter varicaedens, whole genome shotgun sequence.</title>
        <authorList>
            <person name="Suzuki H."/>
            <person name="Dapper A.L."/>
            <person name="Gibson A.K."/>
            <person name="Jackson C."/>
            <person name="Lee H."/>
            <person name="Pejaver V.R."/>
            <person name="Doak T."/>
            <person name="Lynch M."/>
        </authorList>
    </citation>
    <scope>NUCLEOTIDE SEQUENCE [LARGE SCALE GENOMIC DNA]</scope>
</reference>
<dbReference type="AlphaFoldDB" id="A0A0K8MDH3"/>
<name>A0A0K8MDH3_9PROT</name>
<sequence length="97" mass="11430">MYKLKFTDIASSNLMELEENRNFCKRLKAVRKALGYLEKNPRHPSLNTHKYESLTREFGIEIFEAYAENKTPQAYRVFWHYGPGKKEITIIAITPHP</sequence>
<dbReference type="Proteomes" id="UP000036771">
    <property type="component" value="Unassembled WGS sequence"/>
</dbReference>
<comment type="caution">
    <text evidence="1">The sequence shown here is derived from an EMBL/GenBank/DDBJ whole genome shotgun (WGS) entry which is preliminary data.</text>
</comment>
<gene>
    <name evidence="1" type="ORF">Cva_01224</name>
</gene>
<dbReference type="STRING" id="1629334.Cva_01224"/>
<accession>A0A0K8MDH3</accession>